<protein>
    <submittedName>
        <fullName evidence="1">Uncharacterized protein</fullName>
    </submittedName>
</protein>
<dbReference type="EMBL" id="MU275877">
    <property type="protein sequence ID" value="KAI0049107.1"/>
    <property type="molecule type" value="Genomic_DNA"/>
</dbReference>
<proteinExistence type="predicted"/>
<keyword evidence="2" id="KW-1185">Reference proteome</keyword>
<organism evidence="1 2">
    <name type="scientific">Auriscalpium vulgare</name>
    <dbReference type="NCBI Taxonomy" id="40419"/>
    <lineage>
        <taxon>Eukaryota</taxon>
        <taxon>Fungi</taxon>
        <taxon>Dikarya</taxon>
        <taxon>Basidiomycota</taxon>
        <taxon>Agaricomycotina</taxon>
        <taxon>Agaricomycetes</taxon>
        <taxon>Russulales</taxon>
        <taxon>Auriscalpiaceae</taxon>
        <taxon>Auriscalpium</taxon>
    </lineage>
</organism>
<name>A0ACB8RZ43_9AGAM</name>
<gene>
    <name evidence="1" type="ORF">FA95DRAFT_948524</name>
</gene>
<comment type="caution">
    <text evidence="1">The sequence shown here is derived from an EMBL/GenBank/DDBJ whole genome shotgun (WGS) entry which is preliminary data.</text>
</comment>
<evidence type="ECO:0000313" key="2">
    <source>
        <dbReference type="Proteomes" id="UP000814033"/>
    </source>
</evidence>
<dbReference type="Proteomes" id="UP000814033">
    <property type="component" value="Unassembled WGS sequence"/>
</dbReference>
<reference evidence="1" key="1">
    <citation type="submission" date="2021-02" db="EMBL/GenBank/DDBJ databases">
        <authorList>
            <consortium name="DOE Joint Genome Institute"/>
            <person name="Ahrendt S."/>
            <person name="Looney B.P."/>
            <person name="Miyauchi S."/>
            <person name="Morin E."/>
            <person name="Drula E."/>
            <person name="Courty P.E."/>
            <person name="Chicoki N."/>
            <person name="Fauchery L."/>
            <person name="Kohler A."/>
            <person name="Kuo A."/>
            <person name="Labutti K."/>
            <person name="Pangilinan J."/>
            <person name="Lipzen A."/>
            <person name="Riley R."/>
            <person name="Andreopoulos W."/>
            <person name="He G."/>
            <person name="Johnson J."/>
            <person name="Barry K.W."/>
            <person name="Grigoriev I.V."/>
            <person name="Nagy L."/>
            <person name="Hibbett D."/>
            <person name="Henrissat B."/>
            <person name="Matheny P.B."/>
            <person name="Labbe J."/>
            <person name="Martin F."/>
        </authorList>
    </citation>
    <scope>NUCLEOTIDE SEQUENCE</scope>
    <source>
        <strain evidence="1">FP105234-sp</strain>
    </source>
</reference>
<evidence type="ECO:0000313" key="1">
    <source>
        <dbReference type="EMBL" id="KAI0049107.1"/>
    </source>
</evidence>
<sequence length="345" mass="39050">MATAFATSLDFVAICASESAVIDGYRHQLPIAVYLCIEELCRRGISEEGLMRHPRNARRHNQLIDIFNTAPLFGYGFDLSGEGLEDVGALLSAWLRNTLPVVHPAIMDPLWHWCVRPSVDCLDERRFRDEGDWEGRRTHFYKTGERLHGLSPHMRAERARREAAEDMVRDARRIPIARDLLRLLPSHSLSIICYVLNFFVQLPSCCDVTLDEIAERFGHSLLGGTVHGSQCTMLWLLRHWPAISEGILDPEFMHPETEDHVRPGAPKPEAKPKGPRNKPRSSVDLLRTLPKESDDQRKASWEAYYGADTGGGWKSSKASDFGDAEDSDQLDTYQDRRGSDETLLC</sequence>
<reference evidence="1" key="2">
    <citation type="journal article" date="2022" name="New Phytol.">
        <title>Evolutionary transition to the ectomycorrhizal habit in the genomes of a hyperdiverse lineage of mushroom-forming fungi.</title>
        <authorList>
            <person name="Looney B."/>
            <person name="Miyauchi S."/>
            <person name="Morin E."/>
            <person name="Drula E."/>
            <person name="Courty P.E."/>
            <person name="Kohler A."/>
            <person name="Kuo A."/>
            <person name="LaButti K."/>
            <person name="Pangilinan J."/>
            <person name="Lipzen A."/>
            <person name="Riley R."/>
            <person name="Andreopoulos W."/>
            <person name="He G."/>
            <person name="Johnson J."/>
            <person name="Nolan M."/>
            <person name="Tritt A."/>
            <person name="Barry K.W."/>
            <person name="Grigoriev I.V."/>
            <person name="Nagy L.G."/>
            <person name="Hibbett D."/>
            <person name="Henrissat B."/>
            <person name="Matheny P.B."/>
            <person name="Labbe J."/>
            <person name="Martin F.M."/>
        </authorList>
    </citation>
    <scope>NUCLEOTIDE SEQUENCE</scope>
    <source>
        <strain evidence="1">FP105234-sp</strain>
    </source>
</reference>
<accession>A0ACB8RZ43</accession>